<reference evidence="7 8" key="1">
    <citation type="submission" date="2020-08" db="EMBL/GenBank/DDBJ databases">
        <title>Sequencing the genomes of 1000 actinobacteria strains.</title>
        <authorList>
            <person name="Klenk H.-P."/>
        </authorList>
    </citation>
    <scope>NUCLEOTIDE SEQUENCE [LARGE SCALE GENOMIC DNA]</scope>
    <source>
        <strain evidence="7 8">DSM 45298</strain>
    </source>
</reference>
<dbReference type="EMBL" id="JACIFP010000001">
    <property type="protein sequence ID" value="MBB4137122.1"/>
    <property type="molecule type" value="Genomic_DNA"/>
</dbReference>
<dbReference type="PANTHER" id="PTHR40392:SF1">
    <property type="entry name" value="2-PHOSPHO-L-LACTATE GUANYLYLTRANSFERASE"/>
    <property type="match status" value="1"/>
</dbReference>
<keyword evidence="1 5" id="KW-0808">Transferase</keyword>
<dbReference type="NCBIfam" id="TIGR03552">
    <property type="entry name" value="F420_cofC"/>
    <property type="match status" value="1"/>
</dbReference>
<dbReference type="GO" id="GO:0043814">
    <property type="term" value="F:phospholactate guanylyltransferase activity"/>
    <property type="evidence" value="ECO:0007669"/>
    <property type="project" value="InterPro"/>
</dbReference>
<dbReference type="InterPro" id="IPR029044">
    <property type="entry name" value="Nucleotide-diphossugar_trans"/>
</dbReference>
<evidence type="ECO:0000313" key="7">
    <source>
        <dbReference type="EMBL" id="MBB4137122.1"/>
    </source>
</evidence>
<proteinExistence type="inferred from homology"/>
<evidence type="ECO:0000256" key="5">
    <source>
        <dbReference type="HAMAP-Rule" id="MF_02114"/>
    </source>
</evidence>
<comment type="caution">
    <text evidence="7">The sequence shown here is derived from an EMBL/GenBank/DDBJ whole genome shotgun (WGS) entry which is preliminary data.</text>
</comment>
<evidence type="ECO:0000259" key="6">
    <source>
        <dbReference type="Pfam" id="PF12804"/>
    </source>
</evidence>
<evidence type="ECO:0000256" key="2">
    <source>
        <dbReference type="ARBA" id="ARBA00022695"/>
    </source>
</evidence>
<dbReference type="Gene3D" id="3.90.550.10">
    <property type="entry name" value="Spore Coat Polysaccharide Biosynthesis Protein SpsA, Chain A"/>
    <property type="match status" value="1"/>
</dbReference>
<feature type="domain" description="MobA-like NTP transferase" evidence="6">
    <location>
        <begin position="41"/>
        <end position="155"/>
    </location>
</feature>
<keyword evidence="8" id="KW-1185">Reference proteome</keyword>
<accession>A0A840EZR0</accession>
<dbReference type="InterPro" id="IPR002835">
    <property type="entry name" value="CofC"/>
</dbReference>
<dbReference type="PANTHER" id="PTHR40392">
    <property type="entry name" value="2-PHOSPHO-L-LACTATE GUANYLYLTRANSFERASE"/>
    <property type="match status" value="1"/>
</dbReference>
<keyword evidence="2 5" id="KW-0548">Nucleotidyltransferase</keyword>
<keyword evidence="3 5" id="KW-0547">Nucleotide-binding</keyword>
<feature type="binding site" evidence="5">
    <location>
        <position position="160"/>
    </location>
    <ligand>
        <name>phosphoenolpyruvate</name>
        <dbReference type="ChEBI" id="CHEBI:58702"/>
    </ligand>
</feature>
<dbReference type="GO" id="GO:0005525">
    <property type="term" value="F:GTP binding"/>
    <property type="evidence" value="ECO:0007669"/>
    <property type="project" value="UniProtKB-KW"/>
</dbReference>
<dbReference type="AlphaFoldDB" id="A0A840EZR0"/>
<organism evidence="7 8">
    <name type="scientific">Gordonia humi</name>
    <dbReference type="NCBI Taxonomy" id="686429"/>
    <lineage>
        <taxon>Bacteria</taxon>
        <taxon>Bacillati</taxon>
        <taxon>Actinomycetota</taxon>
        <taxon>Actinomycetes</taxon>
        <taxon>Mycobacteriales</taxon>
        <taxon>Gordoniaceae</taxon>
        <taxon>Gordonia</taxon>
    </lineage>
</organism>
<evidence type="ECO:0000256" key="4">
    <source>
        <dbReference type="ARBA" id="ARBA00023134"/>
    </source>
</evidence>
<dbReference type="EC" id="2.7.7.105" evidence="5"/>
<evidence type="ECO:0000256" key="3">
    <source>
        <dbReference type="ARBA" id="ARBA00022741"/>
    </source>
</evidence>
<comment type="function">
    <text evidence="5">Guanylyltransferase that catalyzes the activation of phosphoenolpyruvate (PEP) as enolpyruvoyl-2-diphospho-5'-guanosine, via the condensation of PEP with GTP. It is involved in the biosynthesis of coenzyme F420, a hydride carrier cofactor.</text>
</comment>
<comment type="pathway">
    <text evidence="5">Cofactor biosynthesis; coenzyme F420 biosynthesis.</text>
</comment>
<name>A0A840EZR0_9ACTN</name>
<comment type="catalytic activity">
    <reaction evidence="5">
        <text>phosphoenolpyruvate + GTP + H(+) = enolpyruvoyl-2-diphospho-5'-guanosine + diphosphate</text>
        <dbReference type="Rhea" id="RHEA:30519"/>
        <dbReference type="ChEBI" id="CHEBI:15378"/>
        <dbReference type="ChEBI" id="CHEBI:33019"/>
        <dbReference type="ChEBI" id="CHEBI:37565"/>
        <dbReference type="ChEBI" id="CHEBI:58702"/>
        <dbReference type="ChEBI" id="CHEBI:143701"/>
        <dbReference type="EC" id="2.7.7.105"/>
    </reaction>
</comment>
<dbReference type="HAMAP" id="MF_02114">
    <property type="entry name" value="CofC"/>
    <property type="match status" value="1"/>
</dbReference>
<feature type="binding site" evidence="5">
    <location>
        <position position="146"/>
    </location>
    <ligand>
        <name>phosphoenolpyruvate</name>
        <dbReference type="ChEBI" id="CHEBI:58702"/>
    </ligand>
</feature>
<protein>
    <recommendedName>
        <fullName evidence="5">Phosphoenolpyruvate guanylyltransferase</fullName>
        <shortName evidence="5">PEP guanylyltransferase</shortName>
        <ecNumber evidence="5">2.7.7.105</ecNumber>
    </recommendedName>
</protein>
<gene>
    <name evidence="5" type="primary">fbiD</name>
    <name evidence="7" type="ORF">BKA16_003674</name>
</gene>
<dbReference type="RefSeq" id="WP_246371816.1">
    <property type="nucleotide sequence ID" value="NZ_BAABHL010000126.1"/>
</dbReference>
<evidence type="ECO:0000313" key="8">
    <source>
        <dbReference type="Proteomes" id="UP000551501"/>
    </source>
</evidence>
<dbReference type="SUPFAM" id="SSF53448">
    <property type="entry name" value="Nucleotide-diphospho-sugar transferases"/>
    <property type="match status" value="1"/>
</dbReference>
<dbReference type="Pfam" id="PF12804">
    <property type="entry name" value="NTP_transf_3"/>
    <property type="match status" value="1"/>
</dbReference>
<feature type="binding site" evidence="5">
    <location>
        <position position="163"/>
    </location>
    <ligand>
        <name>phosphoenolpyruvate</name>
        <dbReference type="ChEBI" id="CHEBI:58702"/>
    </ligand>
</feature>
<dbReference type="Proteomes" id="UP000551501">
    <property type="component" value="Unassembled WGS sequence"/>
</dbReference>
<sequence>MPSLAASDCAVVLAVKSLAAAKSRLAPLPATTDRGALVAAMLVDTLAAVRGAGIDEVLVVSPDPLVHALTAEAGAHPVPEPEPQPRLSSLNAALAHGARAATHSTVAYLQADLPALRGESLVAALDAARCAGDSAAFVADRAGSGTVLLVAGPDFVPRFGVGSAEAHRAAGAVELDPPGDRWPDLRTDIDTPADLVAAVHLGVGARTGAVLDGRTGAASGSAGQRRANTAQ</sequence>
<keyword evidence="4 5" id="KW-0342">GTP-binding</keyword>
<comment type="similarity">
    <text evidence="5">Belongs to the CofC family.</text>
</comment>
<evidence type="ECO:0000256" key="1">
    <source>
        <dbReference type="ARBA" id="ARBA00022679"/>
    </source>
</evidence>
<dbReference type="InterPro" id="IPR025877">
    <property type="entry name" value="MobA-like_NTP_Trfase"/>
</dbReference>
<dbReference type="UniPathway" id="UPA00071"/>
<dbReference type="GO" id="GO:0052645">
    <property type="term" value="P:F420-0 metabolic process"/>
    <property type="evidence" value="ECO:0007669"/>
    <property type="project" value="UniProtKB-UniRule"/>
</dbReference>